<dbReference type="PROSITE" id="PS00211">
    <property type="entry name" value="ABC_TRANSPORTER_1"/>
    <property type="match status" value="1"/>
</dbReference>
<gene>
    <name evidence="11" type="ORF">H9964_04935</name>
</gene>
<keyword evidence="5" id="KW-0547">Nucleotide-binding</keyword>
<evidence type="ECO:0000313" key="12">
    <source>
        <dbReference type="Proteomes" id="UP000824102"/>
    </source>
</evidence>
<comment type="subcellular location">
    <subcellularLocation>
        <location evidence="1">Cell membrane</location>
        <topology evidence="1">Peripheral membrane protein</topology>
    </subcellularLocation>
</comment>
<keyword evidence="4" id="KW-0410">Iron transport</keyword>
<evidence type="ECO:0000256" key="4">
    <source>
        <dbReference type="ARBA" id="ARBA00022496"/>
    </source>
</evidence>
<reference evidence="11" key="1">
    <citation type="journal article" date="2021" name="PeerJ">
        <title>Extensive microbial diversity within the chicken gut microbiome revealed by metagenomics and culture.</title>
        <authorList>
            <person name="Gilroy R."/>
            <person name="Ravi A."/>
            <person name="Getino M."/>
            <person name="Pursley I."/>
            <person name="Horton D.L."/>
            <person name="Alikhan N.F."/>
            <person name="Baker D."/>
            <person name="Gharbi K."/>
            <person name="Hall N."/>
            <person name="Watson M."/>
            <person name="Adriaenssens E.M."/>
            <person name="Foster-Nyarko E."/>
            <person name="Jarju S."/>
            <person name="Secka A."/>
            <person name="Antonio M."/>
            <person name="Oren A."/>
            <person name="Chaudhuri R.R."/>
            <person name="La Ragione R."/>
            <person name="Hildebrand F."/>
            <person name="Pallen M.J."/>
        </authorList>
    </citation>
    <scope>NUCLEOTIDE SEQUENCE</scope>
    <source>
        <strain evidence="11">ChiW7-2402</strain>
    </source>
</reference>
<keyword evidence="6 11" id="KW-0067">ATP-binding</keyword>
<feature type="domain" description="ABC transporter" evidence="10">
    <location>
        <begin position="1"/>
        <end position="230"/>
    </location>
</feature>
<evidence type="ECO:0000313" key="11">
    <source>
        <dbReference type="EMBL" id="HIZ72904.1"/>
    </source>
</evidence>
<organism evidence="11 12">
    <name type="scientific">Candidatus Gallimonas intestinavium</name>
    <dbReference type="NCBI Taxonomy" id="2838603"/>
    <lineage>
        <taxon>Bacteria</taxon>
        <taxon>Bacillati</taxon>
        <taxon>Bacillota</taxon>
        <taxon>Clostridia</taxon>
        <taxon>Candidatus Gallimonas</taxon>
    </lineage>
</organism>
<dbReference type="GO" id="GO:0005886">
    <property type="term" value="C:plasma membrane"/>
    <property type="evidence" value="ECO:0007669"/>
    <property type="project" value="UniProtKB-SubCell"/>
</dbReference>
<dbReference type="GO" id="GO:0016887">
    <property type="term" value="F:ATP hydrolysis activity"/>
    <property type="evidence" value="ECO:0007669"/>
    <property type="project" value="InterPro"/>
</dbReference>
<dbReference type="GO" id="GO:0005524">
    <property type="term" value="F:ATP binding"/>
    <property type="evidence" value="ECO:0007669"/>
    <property type="project" value="UniProtKB-KW"/>
</dbReference>
<sequence length="241" mass="26150">MFEVSLSARYGKKQVLDGVRFAVPEGVTALFGRNGCGKSTLLNCIAGSLSAEGSVKLDGKELTALPARERAKYISILPQILPSPDLPAEEVVGFGRSPYSARLSAAEKEDVKNVMQKLGIGELARRRVVTLSGGERQKVFLAMLLVQDTPLVLLDEPTTYMDLPFKSVFFSVLQELKGKGKTVLFVSHDLSDGIRAAENVLLLENGAIAFAGSREACLKEEVIERAFGAARYDVEGNILFR</sequence>
<dbReference type="InterPro" id="IPR003439">
    <property type="entry name" value="ABC_transporter-like_ATP-bd"/>
</dbReference>
<keyword evidence="9" id="KW-0472">Membrane</keyword>
<protein>
    <submittedName>
        <fullName evidence="11">ATP-binding cassette domain-containing protein</fullName>
    </submittedName>
</protein>
<evidence type="ECO:0000256" key="1">
    <source>
        <dbReference type="ARBA" id="ARBA00004202"/>
    </source>
</evidence>
<dbReference type="PROSITE" id="PS50893">
    <property type="entry name" value="ABC_TRANSPORTER_2"/>
    <property type="match status" value="1"/>
</dbReference>
<dbReference type="EMBL" id="DXBB01000071">
    <property type="protein sequence ID" value="HIZ72904.1"/>
    <property type="molecule type" value="Genomic_DNA"/>
</dbReference>
<proteinExistence type="predicted"/>
<evidence type="ECO:0000256" key="6">
    <source>
        <dbReference type="ARBA" id="ARBA00022840"/>
    </source>
</evidence>
<keyword evidence="8" id="KW-0406">Ion transport</keyword>
<dbReference type="InterPro" id="IPR027417">
    <property type="entry name" value="P-loop_NTPase"/>
</dbReference>
<evidence type="ECO:0000256" key="2">
    <source>
        <dbReference type="ARBA" id="ARBA00022448"/>
    </source>
</evidence>
<accession>A0A9D2G4E2</accession>
<keyword evidence="3" id="KW-1003">Cell membrane</keyword>
<dbReference type="InterPro" id="IPR051535">
    <property type="entry name" value="Siderophore_ABC-ATPase"/>
</dbReference>
<dbReference type="SUPFAM" id="SSF52540">
    <property type="entry name" value="P-loop containing nucleoside triphosphate hydrolases"/>
    <property type="match status" value="1"/>
</dbReference>
<evidence type="ECO:0000256" key="9">
    <source>
        <dbReference type="ARBA" id="ARBA00023136"/>
    </source>
</evidence>
<evidence type="ECO:0000256" key="3">
    <source>
        <dbReference type="ARBA" id="ARBA00022475"/>
    </source>
</evidence>
<evidence type="ECO:0000256" key="7">
    <source>
        <dbReference type="ARBA" id="ARBA00023004"/>
    </source>
</evidence>
<dbReference type="PANTHER" id="PTHR42771">
    <property type="entry name" value="IRON(3+)-HYDROXAMATE IMPORT ATP-BINDING PROTEIN FHUC"/>
    <property type="match status" value="1"/>
</dbReference>
<comment type="caution">
    <text evidence="11">The sequence shown here is derived from an EMBL/GenBank/DDBJ whole genome shotgun (WGS) entry which is preliminary data.</text>
</comment>
<reference evidence="11" key="2">
    <citation type="submission" date="2021-04" db="EMBL/GenBank/DDBJ databases">
        <authorList>
            <person name="Gilroy R."/>
        </authorList>
    </citation>
    <scope>NUCLEOTIDE SEQUENCE</scope>
    <source>
        <strain evidence="11">ChiW7-2402</strain>
    </source>
</reference>
<dbReference type="Proteomes" id="UP000824102">
    <property type="component" value="Unassembled WGS sequence"/>
</dbReference>
<evidence type="ECO:0000256" key="5">
    <source>
        <dbReference type="ARBA" id="ARBA00022741"/>
    </source>
</evidence>
<dbReference type="AlphaFoldDB" id="A0A9D2G4E2"/>
<dbReference type="PANTHER" id="PTHR42771:SF2">
    <property type="entry name" value="IRON(3+)-HYDROXAMATE IMPORT ATP-BINDING PROTEIN FHUC"/>
    <property type="match status" value="1"/>
</dbReference>
<dbReference type="SMART" id="SM00382">
    <property type="entry name" value="AAA"/>
    <property type="match status" value="1"/>
</dbReference>
<dbReference type="Gene3D" id="3.40.50.300">
    <property type="entry name" value="P-loop containing nucleotide triphosphate hydrolases"/>
    <property type="match status" value="1"/>
</dbReference>
<evidence type="ECO:0000259" key="10">
    <source>
        <dbReference type="PROSITE" id="PS50893"/>
    </source>
</evidence>
<dbReference type="InterPro" id="IPR003593">
    <property type="entry name" value="AAA+_ATPase"/>
</dbReference>
<evidence type="ECO:0000256" key="8">
    <source>
        <dbReference type="ARBA" id="ARBA00023065"/>
    </source>
</evidence>
<dbReference type="Pfam" id="PF00005">
    <property type="entry name" value="ABC_tran"/>
    <property type="match status" value="1"/>
</dbReference>
<dbReference type="InterPro" id="IPR017871">
    <property type="entry name" value="ABC_transporter-like_CS"/>
</dbReference>
<keyword evidence="7" id="KW-0408">Iron</keyword>
<dbReference type="CDD" id="cd03214">
    <property type="entry name" value="ABC_Iron-Siderophores_B12_Hemin"/>
    <property type="match status" value="1"/>
</dbReference>
<name>A0A9D2G4E2_9FIRM</name>
<dbReference type="GO" id="GO:0006826">
    <property type="term" value="P:iron ion transport"/>
    <property type="evidence" value="ECO:0007669"/>
    <property type="project" value="UniProtKB-KW"/>
</dbReference>
<keyword evidence="2" id="KW-0813">Transport</keyword>